<dbReference type="GeneID" id="17087278"/>
<dbReference type="SUPFAM" id="SSF57850">
    <property type="entry name" value="RING/U-box"/>
    <property type="match status" value="1"/>
</dbReference>
<protein>
    <recommendedName>
        <fullName evidence="11">SP-RING-type domain-containing protein</fullName>
    </recommendedName>
</protein>
<evidence type="ECO:0000256" key="4">
    <source>
        <dbReference type="ARBA" id="ARBA00022679"/>
    </source>
</evidence>
<dbReference type="Gramene" id="EME28445">
    <property type="protein sequence ID" value="EME28445"/>
    <property type="gene ID" value="Gasu_41340"/>
</dbReference>
<evidence type="ECO:0000259" key="11">
    <source>
        <dbReference type="PROSITE" id="PS51044"/>
    </source>
</evidence>
<feature type="domain" description="SP-RING-type" evidence="11">
    <location>
        <begin position="133"/>
        <end position="225"/>
    </location>
</feature>
<dbReference type="GO" id="GO:0030915">
    <property type="term" value="C:Smc5-Smc6 complex"/>
    <property type="evidence" value="ECO:0007669"/>
    <property type="project" value="InterPro"/>
</dbReference>
<accession>M2WWR2</accession>
<evidence type="ECO:0000256" key="5">
    <source>
        <dbReference type="ARBA" id="ARBA00022723"/>
    </source>
</evidence>
<dbReference type="Pfam" id="PF11789">
    <property type="entry name" value="zf-Nse"/>
    <property type="match status" value="1"/>
</dbReference>
<comment type="pathway">
    <text evidence="2">Protein modification; protein sumoylation.</text>
</comment>
<name>M2WWR2_GALSU</name>
<comment type="similarity">
    <text evidence="3">Belongs to the NSE2 family.</text>
</comment>
<dbReference type="AlphaFoldDB" id="M2WWR2"/>
<dbReference type="Gene3D" id="3.30.40.10">
    <property type="entry name" value="Zinc/RING finger domain, C3HC4 (zinc finger)"/>
    <property type="match status" value="1"/>
</dbReference>
<gene>
    <name evidence="12" type="ORF">Gasu_41340</name>
</gene>
<evidence type="ECO:0000256" key="1">
    <source>
        <dbReference type="ARBA" id="ARBA00004123"/>
    </source>
</evidence>
<dbReference type="RefSeq" id="XP_005704965.1">
    <property type="nucleotide sequence ID" value="XM_005704908.1"/>
</dbReference>
<keyword evidence="6 10" id="KW-0863">Zinc-finger</keyword>
<keyword evidence="13" id="KW-1185">Reference proteome</keyword>
<keyword evidence="4" id="KW-0808">Transferase</keyword>
<dbReference type="GO" id="GO:0008270">
    <property type="term" value="F:zinc ion binding"/>
    <property type="evidence" value="ECO:0007669"/>
    <property type="project" value="UniProtKB-KW"/>
</dbReference>
<evidence type="ECO:0000256" key="9">
    <source>
        <dbReference type="ARBA" id="ARBA00023242"/>
    </source>
</evidence>
<keyword evidence="8" id="KW-0862">Zinc</keyword>
<dbReference type="eggNOG" id="KOG2979">
    <property type="taxonomic scope" value="Eukaryota"/>
</dbReference>
<keyword evidence="7" id="KW-0833">Ubl conjugation pathway</keyword>
<dbReference type="STRING" id="130081.M2WWR2"/>
<evidence type="ECO:0000256" key="8">
    <source>
        <dbReference type="ARBA" id="ARBA00022833"/>
    </source>
</evidence>
<evidence type="ECO:0000313" key="13">
    <source>
        <dbReference type="Proteomes" id="UP000030680"/>
    </source>
</evidence>
<dbReference type="OrthoDB" id="26899at2759"/>
<comment type="subcellular location">
    <subcellularLocation>
        <location evidence="1">Nucleus</location>
    </subcellularLocation>
</comment>
<keyword evidence="9" id="KW-0539">Nucleus</keyword>
<dbReference type="EMBL" id="KB454520">
    <property type="protein sequence ID" value="EME28445.1"/>
    <property type="molecule type" value="Genomic_DNA"/>
</dbReference>
<proteinExistence type="inferred from homology"/>
<dbReference type="GO" id="GO:0005634">
    <property type="term" value="C:nucleus"/>
    <property type="evidence" value="ECO:0007669"/>
    <property type="project" value="UniProtKB-SubCell"/>
</dbReference>
<sequence>MNSELTLSNNVFLERTSTWEELKKTSEEGLFYLKHLLEVYSQADVGNFSKDDLNSLKRMACDFTDSKQEAALYLEANRTCQRVFSTGSTRREKSSSEVNNILTIYEQVVQKFQNENRSEMSEELKRLVNFMETLQEGEVVSSVFPSDEKHFTCPISQSRLVEPVKNKECLHTYSRQALLEYLKHHKTSKKQTCVRCPVAFCDKLVSLDSIEPDHEMEKLLKEWSSRLEKGTNPLGAVSVEEFVSS</sequence>
<dbReference type="InterPro" id="IPR026846">
    <property type="entry name" value="Nse2(Mms21)"/>
</dbReference>
<dbReference type="GO" id="GO:0016925">
    <property type="term" value="P:protein sumoylation"/>
    <property type="evidence" value="ECO:0007669"/>
    <property type="project" value="UniProtKB-UniPathway"/>
</dbReference>
<evidence type="ECO:0000313" key="12">
    <source>
        <dbReference type="EMBL" id="EME28445.1"/>
    </source>
</evidence>
<reference evidence="13" key="1">
    <citation type="journal article" date="2013" name="Science">
        <title>Gene transfer from bacteria and archaea facilitated evolution of an extremophilic eukaryote.</title>
        <authorList>
            <person name="Schonknecht G."/>
            <person name="Chen W.H."/>
            <person name="Ternes C.M."/>
            <person name="Barbier G.G."/>
            <person name="Shrestha R.P."/>
            <person name="Stanke M."/>
            <person name="Brautigam A."/>
            <person name="Baker B.J."/>
            <person name="Banfield J.F."/>
            <person name="Garavito R.M."/>
            <person name="Carr K."/>
            <person name="Wilkerson C."/>
            <person name="Rensing S.A."/>
            <person name="Gagneul D."/>
            <person name="Dickenson N.E."/>
            <person name="Oesterhelt C."/>
            <person name="Lercher M.J."/>
            <person name="Weber A.P."/>
        </authorList>
    </citation>
    <scope>NUCLEOTIDE SEQUENCE [LARGE SCALE GENOMIC DNA]</scope>
    <source>
        <strain evidence="13">074W</strain>
    </source>
</reference>
<evidence type="ECO:0000256" key="6">
    <source>
        <dbReference type="ARBA" id="ARBA00022771"/>
    </source>
</evidence>
<dbReference type="GO" id="GO:0000724">
    <property type="term" value="P:double-strand break repair via homologous recombination"/>
    <property type="evidence" value="ECO:0007669"/>
    <property type="project" value="InterPro"/>
</dbReference>
<dbReference type="GO" id="GO:0061665">
    <property type="term" value="F:SUMO ligase activity"/>
    <property type="evidence" value="ECO:0007669"/>
    <property type="project" value="TreeGrafter"/>
</dbReference>
<dbReference type="PANTHER" id="PTHR21330">
    <property type="entry name" value="E3 SUMO-PROTEIN LIGASE NSE2"/>
    <property type="match status" value="1"/>
</dbReference>
<dbReference type="UniPathway" id="UPA00886"/>
<dbReference type="InterPro" id="IPR004181">
    <property type="entry name" value="Znf_MIZ"/>
</dbReference>
<evidence type="ECO:0000256" key="2">
    <source>
        <dbReference type="ARBA" id="ARBA00004718"/>
    </source>
</evidence>
<organism evidence="12 13">
    <name type="scientific">Galdieria sulphuraria</name>
    <name type="common">Red alga</name>
    <dbReference type="NCBI Taxonomy" id="130081"/>
    <lineage>
        <taxon>Eukaryota</taxon>
        <taxon>Rhodophyta</taxon>
        <taxon>Bangiophyceae</taxon>
        <taxon>Galdieriales</taxon>
        <taxon>Galdieriaceae</taxon>
        <taxon>Galdieria</taxon>
    </lineage>
</organism>
<dbReference type="KEGG" id="gsl:Gasu_41340"/>
<dbReference type="PROSITE" id="PS51044">
    <property type="entry name" value="ZF_SP_RING"/>
    <property type="match status" value="1"/>
</dbReference>
<keyword evidence="5" id="KW-0479">Metal-binding</keyword>
<evidence type="ECO:0000256" key="7">
    <source>
        <dbReference type="ARBA" id="ARBA00022786"/>
    </source>
</evidence>
<dbReference type="InterPro" id="IPR013083">
    <property type="entry name" value="Znf_RING/FYVE/PHD"/>
</dbReference>
<dbReference type="Proteomes" id="UP000030680">
    <property type="component" value="Unassembled WGS sequence"/>
</dbReference>
<dbReference type="PANTHER" id="PTHR21330:SF1">
    <property type="entry name" value="E3 SUMO-PROTEIN LIGASE NSE2"/>
    <property type="match status" value="1"/>
</dbReference>
<evidence type="ECO:0000256" key="3">
    <source>
        <dbReference type="ARBA" id="ARBA00008212"/>
    </source>
</evidence>
<evidence type="ECO:0000256" key="10">
    <source>
        <dbReference type="PROSITE-ProRule" id="PRU00452"/>
    </source>
</evidence>
<dbReference type="CDD" id="cd16651">
    <property type="entry name" value="SPL-RING_NSE2"/>
    <property type="match status" value="1"/>
</dbReference>